<dbReference type="InterPro" id="IPR007197">
    <property type="entry name" value="rSAM"/>
</dbReference>
<dbReference type="PROSITE" id="PS51918">
    <property type="entry name" value="RADICAL_SAM"/>
    <property type="match status" value="1"/>
</dbReference>
<dbReference type="SFLD" id="SFLDG01108">
    <property type="entry name" value="Uncharacterised_Radical_SAM_Su"/>
    <property type="match status" value="1"/>
</dbReference>
<proteinExistence type="predicted"/>
<dbReference type="PANTHER" id="PTHR43288:SF1">
    <property type="entry name" value="GLYCYL-RADICAL ENZYME ACTIVATING ENZYME MJ0021-RELATED"/>
    <property type="match status" value="1"/>
</dbReference>
<keyword evidence="1" id="KW-0949">S-adenosyl-L-methionine</keyword>
<evidence type="ECO:0000256" key="2">
    <source>
        <dbReference type="ARBA" id="ARBA00022723"/>
    </source>
</evidence>
<evidence type="ECO:0000259" key="5">
    <source>
        <dbReference type="PROSITE" id="PS51918"/>
    </source>
</evidence>
<dbReference type="InterPro" id="IPR013785">
    <property type="entry name" value="Aldolase_TIM"/>
</dbReference>
<dbReference type="AlphaFoldDB" id="A0A7C4FEH7"/>
<dbReference type="InterPro" id="IPR040087">
    <property type="entry name" value="MJ0021-like"/>
</dbReference>
<evidence type="ECO:0000256" key="4">
    <source>
        <dbReference type="ARBA" id="ARBA00023014"/>
    </source>
</evidence>
<organism evidence="6">
    <name type="scientific">Thermofilum pendens</name>
    <dbReference type="NCBI Taxonomy" id="2269"/>
    <lineage>
        <taxon>Archaea</taxon>
        <taxon>Thermoproteota</taxon>
        <taxon>Thermoprotei</taxon>
        <taxon>Thermofilales</taxon>
        <taxon>Thermofilaceae</taxon>
        <taxon>Thermofilum</taxon>
    </lineage>
</organism>
<dbReference type="GO" id="GO:0046872">
    <property type="term" value="F:metal ion binding"/>
    <property type="evidence" value="ECO:0007669"/>
    <property type="project" value="UniProtKB-KW"/>
</dbReference>
<dbReference type="InterPro" id="IPR058240">
    <property type="entry name" value="rSAM_sf"/>
</dbReference>
<evidence type="ECO:0000313" key="6">
    <source>
        <dbReference type="EMBL" id="HGI43549.1"/>
    </source>
</evidence>
<evidence type="ECO:0000256" key="3">
    <source>
        <dbReference type="ARBA" id="ARBA00023004"/>
    </source>
</evidence>
<feature type="domain" description="Radical SAM core" evidence="5">
    <location>
        <begin position="22"/>
        <end position="240"/>
    </location>
</feature>
<dbReference type="CDD" id="cd01335">
    <property type="entry name" value="Radical_SAM"/>
    <property type="match status" value="1"/>
</dbReference>
<sequence length="346" mass="38469">MRVRRLKSGSVVYGSLPEGCKLCQQGLKTVVFLTGKCPASCFYCPLSSERKNKDLVFINEKLADQDNLRTALAAEVLRSASLGVSFTGGEPLLKHKLVVELTVFLKSRFSKRFHIHVYTSGISLTPRIVEELADSGLDELRVHAPLSRLEAALKTMRNIAGDFRLGLEYPSLPGAYEQMVELLDIAEKYELDFIILNELEFTETNAPSLLLRGFTMREDYRAARGSGEEALKVIEEAERRKTAVSVHFCPVKVKDSYQTALRTYRYSTLVALPYQLVTDEGTSLELVYSSSSEGSSVLNLYPRGRAPIFYDEAVEEGSIVERSLVLGGLPLEETPIRRTAGREAGS</sequence>
<accession>A0A7C4FEH7</accession>
<dbReference type="Gene3D" id="3.20.20.70">
    <property type="entry name" value="Aldolase class I"/>
    <property type="match status" value="1"/>
</dbReference>
<dbReference type="GO" id="GO:0051536">
    <property type="term" value="F:iron-sulfur cluster binding"/>
    <property type="evidence" value="ECO:0007669"/>
    <property type="project" value="UniProtKB-KW"/>
</dbReference>
<dbReference type="PANTHER" id="PTHR43288">
    <property type="entry name" value="BIOTIN SYNTHASE-RELATED PROTEIN, RADICAL SAM SUPERFAMILY"/>
    <property type="match status" value="1"/>
</dbReference>
<keyword evidence="2" id="KW-0479">Metal-binding</keyword>
<keyword evidence="3" id="KW-0408">Iron</keyword>
<dbReference type="Pfam" id="PF04055">
    <property type="entry name" value="Radical_SAM"/>
    <property type="match status" value="1"/>
</dbReference>
<reference evidence="6" key="1">
    <citation type="journal article" date="2020" name="mSystems">
        <title>Genome- and Community-Level Interaction Insights into Carbon Utilization and Element Cycling Functions of Hydrothermarchaeota in Hydrothermal Sediment.</title>
        <authorList>
            <person name="Zhou Z."/>
            <person name="Liu Y."/>
            <person name="Xu W."/>
            <person name="Pan J."/>
            <person name="Luo Z.H."/>
            <person name="Li M."/>
        </authorList>
    </citation>
    <scope>NUCLEOTIDE SEQUENCE [LARGE SCALE GENOMIC DNA]</scope>
    <source>
        <strain evidence="6">SpSt-735</strain>
    </source>
</reference>
<evidence type="ECO:0000256" key="1">
    <source>
        <dbReference type="ARBA" id="ARBA00022691"/>
    </source>
</evidence>
<dbReference type="GO" id="GO:0003824">
    <property type="term" value="F:catalytic activity"/>
    <property type="evidence" value="ECO:0007669"/>
    <property type="project" value="InterPro"/>
</dbReference>
<dbReference type="SFLD" id="SFLDS00029">
    <property type="entry name" value="Radical_SAM"/>
    <property type="match status" value="1"/>
</dbReference>
<dbReference type="SUPFAM" id="SSF102114">
    <property type="entry name" value="Radical SAM enzymes"/>
    <property type="match status" value="1"/>
</dbReference>
<dbReference type="EMBL" id="DTFI01000104">
    <property type="protein sequence ID" value="HGI43549.1"/>
    <property type="molecule type" value="Genomic_DNA"/>
</dbReference>
<gene>
    <name evidence="6" type="ORF">ENV17_04090</name>
</gene>
<keyword evidence="4" id="KW-0411">Iron-sulfur</keyword>
<protein>
    <submittedName>
        <fullName evidence="6">Radical SAM protein</fullName>
    </submittedName>
</protein>
<name>A0A7C4FEH7_THEPE</name>
<comment type="caution">
    <text evidence="6">The sequence shown here is derived from an EMBL/GenBank/DDBJ whole genome shotgun (WGS) entry which is preliminary data.</text>
</comment>